<evidence type="ECO:0000256" key="10">
    <source>
        <dbReference type="ARBA" id="ARBA00023242"/>
    </source>
</evidence>
<protein>
    <recommendedName>
        <fullName evidence="5">Putative nuclease HARBI1</fullName>
    </recommendedName>
    <alternativeName>
        <fullName evidence="11">Harbinger transposase-derived nuclease</fullName>
    </alternativeName>
</protein>
<keyword evidence="10" id="KW-0539">Nucleus</keyword>
<evidence type="ECO:0000259" key="14">
    <source>
        <dbReference type="Pfam" id="PF13359"/>
    </source>
</evidence>
<feature type="region of interest" description="Disordered" evidence="13">
    <location>
        <begin position="472"/>
        <end position="501"/>
    </location>
</feature>
<dbReference type="GO" id="GO:0005737">
    <property type="term" value="C:cytoplasm"/>
    <property type="evidence" value="ECO:0007669"/>
    <property type="project" value="UniProtKB-SubCell"/>
</dbReference>
<dbReference type="EMBL" id="JAOTOJ010000008">
    <property type="protein sequence ID" value="KAK9398391.1"/>
    <property type="molecule type" value="Genomic_DNA"/>
</dbReference>
<dbReference type="InterPro" id="IPR045249">
    <property type="entry name" value="HARBI1-like"/>
</dbReference>
<comment type="caution">
    <text evidence="15">The sequence shown here is derived from an EMBL/GenBank/DDBJ whole genome shotgun (WGS) entry which is preliminary data.</text>
</comment>
<evidence type="ECO:0000313" key="16">
    <source>
        <dbReference type="Proteomes" id="UP001474421"/>
    </source>
</evidence>
<evidence type="ECO:0000256" key="13">
    <source>
        <dbReference type="SAM" id="MobiDB-lite"/>
    </source>
</evidence>
<keyword evidence="7" id="KW-0540">Nuclease</keyword>
<evidence type="ECO:0000256" key="9">
    <source>
        <dbReference type="ARBA" id="ARBA00022801"/>
    </source>
</evidence>
<dbReference type="PANTHER" id="PTHR22930:SF236">
    <property type="entry name" value="PROTEIN ALP1-LIKE-RELATED"/>
    <property type="match status" value="1"/>
</dbReference>
<dbReference type="InterPro" id="IPR027806">
    <property type="entry name" value="HARBI1_dom"/>
</dbReference>
<name>A0AAW1B9M3_CROAD</name>
<proteinExistence type="inferred from homology"/>
<evidence type="ECO:0000256" key="8">
    <source>
        <dbReference type="ARBA" id="ARBA00022723"/>
    </source>
</evidence>
<keyword evidence="9" id="KW-0378">Hydrolase</keyword>
<evidence type="ECO:0000313" key="15">
    <source>
        <dbReference type="EMBL" id="KAK9398391.1"/>
    </source>
</evidence>
<evidence type="ECO:0000256" key="4">
    <source>
        <dbReference type="ARBA" id="ARBA00006958"/>
    </source>
</evidence>
<keyword evidence="8" id="KW-0479">Metal-binding</keyword>
<organism evidence="15 16">
    <name type="scientific">Crotalus adamanteus</name>
    <name type="common">Eastern diamondback rattlesnake</name>
    <dbReference type="NCBI Taxonomy" id="8729"/>
    <lineage>
        <taxon>Eukaryota</taxon>
        <taxon>Metazoa</taxon>
        <taxon>Chordata</taxon>
        <taxon>Craniata</taxon>
        <taxon>Vertebrata</taxon>
        <taxon>Euteleostomi</taxon>
        <taxon>Lepidosauria</taxon>
        <taxon>Squamata</taxon>
        <taxon>Bifurcata</taxon>
        <taxon>Unidentata</taxon>
        <taxon>Episquamata</taxon>
        <taxon>Toxicofera</taxon>
        <taxon>Serpentes</taxon>
        <taxon>Colubroidea</taxon>
        <taxon>Viperidae</taxon>
        <taxon>Crotalinae</taxon>
        <taxon>Crotalus</taxon>
    </lineage>
</organism>
<gene>
    <name evidence="15" type="ORF">NXF25_021752</name>
</gene>
<dbReference type="PANTHER" id="PTHR22930">
    <property type="match status" value="1"/>
</dbReference>
<dbReference type="InterPro" id="IPR026103">
    <property type="entry name" value="HARBI1_animal"/>
</dbReference>
<comment type="similarity">
    <text evidence="4">Belongs to the HARBI1 family.</text>
</comment>
<evidence type="ECO:0000256" key="6">
    <source>
        <dbReference type="ARBA" id="ARBA00022490"/>
    </source>
</evidence>
<dbReference type="GO" id="GO:0016787">
    <property type="term" value="F:hydrolase activity"/>
    <property type="evidence" value="ECO:0007669"/>
    <property type="project" value="UniProtKB-KW"/>
</dbReference>
<evidence type="ECO:0000256" key="7">
    <source>
        <dbReference type="ARBA" id="ARBA00022722"/>
    </source>
</evidence>
<comment type="function">
    <text evidence="12">Transposase-derived protein that may have nuclease activity. Does not have transposase activity.</text>
</comment>
<evidence type="ECO:0000256" key="5">
    <source>
        <dbReference type="ARBA" id="ARBA00015519"/>
    </source>
</evidence>
<evidence type="ECO:0000256" key="1">
    <source>
        <dbReference type="ARBA" id="ARBA00001968"/>
    </source>
</evidence>
<comment type="cofactor">
    <cofactor evidence="1">
        <name>a divalent metal cation</name>
        <dbReference type="ChEBI" id="CHEBI:60240"/>
    </cofactor>
</comment>
<dbReference type="AlphaFoldDB" id="A0AAW1B9M3"/>
<feature type="domain" description="DDE Tnp4" evidence="14">
    <location>
        <begin position="297"/>
        <end position="457"/>
    </location>
</feature>
<sequence>MRPKRARARLRLRGGGQPGQLSLTRVRFLQCECLPAARRVREAVRAHAHAHERLAAPLLSTTASSYGDEAGRLLPALSRGTVALCLLHALRLQRGRRLCQADRRRRAARHRRAQARSRQRFALLWLCRLLAREHGLPSPCLRGVGGRRGGTGALPRLLRERRLWSKSRSSAFWEIVRAKAFSAWEWGENFRVSPGTFDYLCAHLRNAIQRRDTNMRRAIPADVRLAMTLWRLGACTEYRAVEQLFGVSRSTVCKILRDVCEAVVGILTPLYVRPPDPAEVAAGNGFPLPQLAGVLGSLHVPIRAPNENAAGYYNRRGWHSLVVQAAVDSRGCFWDINVGCPGRVTDAQVLCASELYQRAQGGELFPGGSRDVSGVQVPVYLLGGCSFPLLPWLMRPYRAAALSPRQQRFNEYADAARTVLAVAFGRLRGRWRCLTKRNDTDVSFLPTLIAACCTLHNICENRGDAFQACWMEEEQEEEQEEEAEPQEEQPVEEGEEEDAEAVEIRDALAWALRG</sequence>
<reference evidence="15 16" key="1">
    <citation type="journal article" date="2024" name="Proc. Natl. Acad. Sci. U.S.A.">
        <title>The genetic regulatory architecture and epigenomic basis for age-related changes in rattlesnake venom.</title>
        <authorList>
            <person name="Hogan M.P."/>
            <person name="Holding M.L."/>
            <person name="Nystrom G.S."/>
            <person name="Colston T.J."/>
            <person name="Bartlett D.A."/>
            <person name="Mason A.J."/>
            <person name="Ellsworth S.A."/>
            <person name="Rautsaw R.M."/>
            <person name="Lawrence K.C."/>
            <person name="Strickland J.L."/>
            <person name="He B."/>
            <person name="Fraser P."/>
            <person name="Margres M.J."/>
            <person name="Gilbert D.M."/>
            <person name="Gibbs H.L."/>
            <person name="Parkinson C.L."/>
            <person name="Rokyta D.R."/>
        </authorList>
    </citation>
    <scope>NUCLEOTIDE SEQUENCE [LARGE SCALE GENOMIC DNA]</scope>
    <source>
        <strain evidence="15">DRR0105</strain>
    </source>
</reference>
<dbReference type="Pfam" id="PF13359">
    <property type="entry name" value="DDE_Tnp_4"/>
    <property type="match status" value="1"/>
</dbReference>
<dbReference type="GO" id="GO:0005634">
    <property type="term" value="C:nucleus"/>
    <property type="evidence" value="ECO:0007669"/>
    <property type="project" value="UniProtKB-SubCell"/>
</dbReference>
<keyword evidence="16" id="KW-1185">Reference proteome</keyword>
<keyword evidence="6" id="KW-0963">Cytoplasm</keyword>
<evidence type="ECO:0000256" key="2">
    <source>
        <dbReference type="ARBA" id="ARBA00004123"/>
    </source>
</evidence>
<evidence type="ECO:0000256" key="12">
    <source>
        <dbReference type="ARBA" id="ARBA00045850"/>
    </source>
</evidence>
<evidence type="ECO:0000256" key="11">
    <source>
        <dbReference type="ARBA" id="ARBA00030126"/>
    </source>
</evidence>
<accession>A0AAW1B9M3</accession>
<dbReference type="Proteomes" id="UP001474421">
    <property type="component" value="Unassembled WGS sequence"/>
</dbReference>
<evidence type="ECO:0000256" key="3">
    <source>
        <dbReference type="ARBA" id="ARBA00004496"/>
    </source>
</evidence>
<dbReference type="GO" id="GO:0004518">
    <property type="term" value="F:nuclease activity"/>
    <property type="evidence" value="ECO:0007669"/>
    <property type="project" value="UniProtKB-KW"/>
</dbReference>
<dbReference type="GO" id="GO:0046872">
    <property type="term" value="F:metal ion binding"/>
    <property type="evidence" value="ECO:0007669"/>
    <property type="project" value="UniProtKB-KW"/>
</dbReference>
<dbReference type="PRINTS" id="PR02086">
    <property type="entry name" value="PUTNUCHARBI1"/>
</dbReference>
<comment type="subcellular location">
    <subcellularLocation>
        <location evidence="3">Cytoplasm</location>
    </subcellularLocation>
    <subcellularLocation>
        <location evidence="2">Nucleus</location>
    </subcellularLocation>
</comment>